<dbReference type="CDD" id="cd04488">
    <property type="entry name" value="RecG_wedge_OBF"/>
    <property type="match status" value="1"/>
</dbReference>
<dbReference type="STRING" id="1300348.I602_2463"/>
<dbReference type="AlphaFoldDB" id="A0A0M9CI08"/>
<evidence type="ECO:0000256" key="7">
    <source>
        <dbReference type="ARBA" id="ARBA00022840"/>
    </source>
</evidence>
<organism evidence="18 19">
    <name type="scientific">Polaribacter dokdonensis DSW-5</name>
    <dbReference type="NCBI Taxonomy" id="1300348"/>
    <lineage>
        <taxon>Bacteria</taxon>
        <taxon>Pseudomonadati</taxon>
        <taxon>Bacteroidota</taxon>
        <taxon>Flavobacteriia</taxon>
        <taxon>Flavobacteriales</taxon>
        <taxon>Flavobacteriaceae</taxon>
    </lineage>
</organism>
<keyword evidence="3 15" id="KW-0547">Nucleotide-binding</keyword>
<dbReference type="SUPFAM" id="SSF50249">
    <property type="entry name" value="Nucleic acid-binding proteins"/>
    <property type="match status" value="1"/>
</dbReference>
<dbReference type="PROSITE" id="PS51194">
    <property type="entry name" value="HELICASE_CTER"/>
    <property type="match status" value="1"/>
</dbReference>
<dbReference type="SMART" id="SM00490">
    <property type="entry name" value="HELICc"/>
    <property type="match status" value="1"/>
</dbReference>
<comment type="function">
    <text evidence="15">Plays a critical role in recombination and DNA repair. Helps process Holliday junction intermediates to mature products by catalyzing branch migration. Has replication fork regression activity, unwinds stalled or blocked replication forks to make a HJ that can be resolved. Has a DNA unwinding activity characteristic of a DNA helicase with 3'-5' polarity.</text>
</comment>
<proteinExistence type="inferred from homology"/>
<dbReference type="NCBIfam" id="NF008168">
    <property type="entry name" value="PRK10917.2-2"/>
    <property type="match status" value="1"/>
</dbReference>
<feature type="domain" description="Helicase ATP-binding" evidence="16">
    <location>
        <begin position="262"/>
        <end position="424"/>
    </location>
</feature>
<name>A0A0M9CI08_9FLAO</name>
<dbReference type="InterPro" id="IPR047112">
    <property type="entry name" value="RecG/Mfd"/>
</dbReference>
<evidence type="ECO:0000256" key="15">
    <source>
        <dbReference type="RuleBase" id="RU363016"/>
    </source>
</evidence>
<keyword evidence="8" id="KW-0238">DNA-binding</keyword>
<dbReference type="GO" id="GO:0006281">
    <property type="term" value="P:DNA repair"/>
    <property type="evidence" value="ECO:0007669"/>
    <property type="project" value="UniProtKB-UniRule"/>
</dbReference>
<comment type="catalytic activity">
    <reaction evidence="12 15">
        <text>Couples ATP hydrolysis with the unwinding of duplex DNA by translocating in the 3'-5' direction.</text>
        <dbReference type="EC" id="5.6.2.4"/>
    </reaction>
</comment>
<dbReference type="CDD" id="cd17992">
    <property type="entry name" value="DEXHc_RecG"/>
    <property type="match status" value="1"/>
</dbReference>
<keyword evidence="4 15" id="KW-0227">DNA damage</keyword>
<evidence type="ECO:0000256" key="14">
    <source>
        <dbReference type="ARBA" id="ARBA00048988"/>
    </source>
</evidence>
<gene>
    <name evidence="18" type="ORF">I602_2463</name>
</gene>
<keyword evidence="9 15" id="KW-0233">DNA recombination</keyword>
<dbReference type="InterPro" id="IPR033454">
    <property type="entry name" value="RecG_wedge"/>
</dbReference>
<dbReference type="Gene3D" id="2.40.50.140">
    <property type="entry name" value="Nucleic acid-binding proteins"/>
    <property type="match status" value="1"/>
</dbReference>
<protein>
    <recommendedName>
        <fullName evidence="2 15">ATP-dependent DNA helicase RecG</fullName>
        <ecNumber evidence="13 15">5.6.2.4</ecNumber>
    </recommendedName>
</protein>
<dbReference type="PANTHER" id="PTHR47964:SF1">
    <property type="entry name" value="ATP-DEPENDENT DNA HELICASE HOMOLOG RECG, CHLOROPLASTIC"/>
    <property type="match status" value="1"/>
</dbReference>
<dbReference type="SMART" id="SM00487">
    <property type="entry name" value="DEXDc"/>
    <property type="match status" value="1"/>
</dbReference>
<dbReference type="PANTHER" id="PTHR47964">
    <property type="entry name" value="ATP-DEPENDENT DNA HELICASE HOMOLOG RECG, CHLOROPLASTIC"/>
    <property type="match status" value="1"/>
</dbReference>
<comment type="catalytic activity">
    <reaction evidence="14 15">
        <text>ATP + H2O = ADP + phosphate + H(+)</text>
        <dbReference type="Rhea" id="RHEA:13065"/>
        <dbReference type="ChEBI" id="CHEBI:15377"/>
        <dbReference type="ChEBI" id="CHEBI:15378"/>
        <dbReference type="ChEBI" id="CHEBI:30616"/>
        <dbReference type="ChEBI" id="CHEBI:43474"/>
        <dbReference type="ChEBI" id="CHEBI:456216"/>
        <dbReference type="EC" id="5.6.2.4"/>
    </reaction>
</comment>
<evidence type="ECO:0000256" key="1">
    <source>
        <dbReference type="ARBA" id="ARBA00007504"/>
    </source>
</evidence>
<keyword evidence="6 15" id="KW-0347">Helicase</keyword>
<dbReference type="InterPro" id="IPR011545">
    <property type="entry name" value="DEAD/DEAH_box_helicase_dom"/>
</dbReference>
<evidence type="ECO:0000256" key="13">
    <source>
        <dbReference type="ARBA" id="ARBA00034808"/>
    </source>
</evidence>
<evidence type="ECO:0000256" key="2">
    <source>
        <dbReference type="ARBA" id="ARBA00017846"/>
    </source>
</evidence>
<evidence type="ECO:0000256" key="9">
    <source>
        <dbReference type="ARBA" id="ARBA00023172"/>
    </source>
</evidence>
<evidence type="ECO:0000256" key="4">
    <source>
        <dbReference type="ARBA" id="ARBA00022763"/>
    </source>
</evidence>
<dbReference type="SUPFAM" id="SSF52540">
    <property type="entry name" value="P-loop containing nucleoside triphosphate hydrolases"/>
    <property type="match status" value="2"/>
</dbReference>
<dbReference type="PATRIC" id="fig|1300348.6.peg.2464"/>
<accession>A0A0M9CI08</accession>
<dbReference type="InterPro" id="IPR027417">
    <property type="entry name" value="P-loop_NTPase"/>
</dbReference>
<keyword evidence="11" id="KW-0413">Isomerase</keyword>
<dbReference type="Gene3D" id="3.40.50.300">
    <property type="entry name" value="P-loop containing nucleotide triphosphate hydrolases"/>
    <property type="match status" value="2"/>
</dbReference>
<reference evidence="18 19" key="1">
    <citation type="submission" date="2015-07" db="EMBL/GenBank/DDBJ databases">
        <title>Genome of Polaribacter dokdonenesis DSW-5, isolated from seawater off Dokdo in Korea.</title>
        <authorList>
            <person name="Yoon K."/>
            <person name="Song J.Y."/>
            <person name="Kim J.F."/>
        </authorList>
    </citation>
    <scope>NUCLEOTIDE SEQUENCE [LARGE SCALE GENOMIC DNA]</scope>
    <source>
        <strain evidence="18 19">DSW-5</strain>
    </source>
</reference>
<dbReference type="PROSITE" id="PS51192">
    <property type="entry name" value="HELICASE_ATP_BIND_1"/>
    <property type="match status" value="1"/>
</dbReference>
<evidence type="ECO:0000256" key="5">
    <source>
        <dbReference type="ARBA" id="ARBA00022801"/>
    </source>
</evidence>
<dbReference type="EMBL" id="LGBR01000001">
    <property type="protein sequence ID" value="KOY52903.1"/>
    <property type="molecule type" value="Genomic_DNA"/>
</dbReference>
<evidence type="ECO:0000256" key="11">
    <source>
        <dbReference type="ARBA" id="ARBA00023235"/>
    </source>
</evidence>
<evidence type="ECO:0000256" key="6">
    <source>
        <dbReference type="ARBA" id="ARBA00022806"/>
    </source>
</evidence>
<evidence type="ECO:0000259" key="17">
    <source>
        <dbReference type="PROSITE" id="PS51194"/>
    </source>
</evidence>
<evidence type="ECO:0000313" key="18">
    <source>
        <dbReference type="EMBL" id="KOY52903.1"/>
    </source>
</evidence>
<dbReference type="InterPro" id="IPR012340">
    <property type="entry name" value="NA-bd_OB-fold"/>
</dbReference>
<keyword evidence="7 15" id="KW-0067">ATP-binding</keyword>
<evidence type="ECO:0000259" key="16">
    <source>
        <dbReference type="PROSITE" id="PS51192"/>
    </source>
</evidence>
<dbReference type="EC" id="5.6.2.4" evidence="13 15"/>
<evidence type="ECO:0000256" key="12">
    <source>
        <dbReference type="ARBA" id="ARBA00034617"/>
    </source>
</evidence>
<dbReference type="Pfam" id="PF17191">
    <property type="entry name" value="RecG_wedge"/>
    <property type="match status" value="1"/>
</dbReference>
<keyword evidence="5 15" id="KW-0378">Hydrolase</keyword>
<dbReference type="GO" id="GO:0016887">
    <property type="term" value="F:ATP hydrolysis activity"/>
    <property type="evidence" value="ECO:0007669"/>
    <property type="project" value="RHEA"/>
</dbReference>
<dbReference type="InterPro" id="IPR001650">
    <property type="entry name" value="Helicase_C-like"/>
</dbReference>
<evidence type="ECO:0000256" key="10">
    <source>
        <dbReference type="ARBA" id="ARBA00023204"/>
    </source>
</evidence>
<dbReference type="InterPro" id="IPR004609">
    <property type="entry name" value="ATP-dep_DNA_helicase_RecG"/>
</dbReference>
<dbReference type="Pfam" id="PF00271">
    <property type="entry name" value="Helicase_C"/>
    <property type="match status" value="1"/>
</dbReference>
<dbReference type="InterPro" id="IPR045562">
    <property type="entry name" value="RecG_dom3_C"/>
</dbReference>
<dbReference type="Proteomes" id="UP000037716">
    <property type="component" value="Unassembled WGS sequence"/>
</dbReference>
<dbReference type="NCBIfam" id="TIGR00643">
    <property type="entry name" value="recG"/>
    <property type="match status" value="1"/>
</dbReference>
<evidence type="ECO:0000256" key="3">
    <source>
        <dbReference type="ARBA" id="ARBA00022741"/>
    </source>
</evidence>
<comment type="caution">
    <text evidence="18">The sequence shown here is derived from an EMBL/GenBank/DDBJ whole genome shotgun (WGS) entry which is preliminary data.</text>
</comment>
<feature type="domain" description="Helicase C-terminal" evidence="17">
    <location>
        <begin position="443"/>
        <end position="610"/>
    </location>
</feature>
<dbReference type="GO" id="GO:0043138">
    <property type="term" value="F:3'-5' DNA helicase activity"/>
    <property type="evidence" value="ECO:0007669"/>
    <property type="project" value="UniProtKB-EC"/>
</dbReference>
<dbReference type="InterPro" id="IPR014001">
    <property type="entry name" value="Helicase_ATP-bd"/>
</dbReference>
<sequence>MYSELGIKTCNDLLNFFPFRYIDKTKFHAIKDLQPNSSEVQIVGKITNVKSVAQKRGSRLVATFQDASGSMELVWFKGQKWIKDSLKVDVPYVVYGKLNHYNGSFSIPHPEMELVTEYKKKLQTKMQPIYHSTEKLTNSGVSNKLMRSYIQKLLQQFYDSIQESLSNNIIIDFKLMKKRDALLNVHFPKSQENLAQAQNRLKFEELFFIQLQLVRKKLINKAKIKGFVFENVGSIFNQFYSEKLPFNLTNAQKRVLKEIRKDVASGAHMNRLLQGDVGSGKTIVALLTALLALDNGYQATIMAPTEILANQHYIAVSELVEGMNIKVDILTGSVRTKKRREIHENLEDGTLNILIGTHALLEDKVKFKNLGIAIIDEQHRFGVKQRAKLWAKNTLPPHILVMTATPIPRTLAMSVYGDLDISVIDELPPGRKEIKTVHRFDSNRLSVFKFMKDEIAKGRQVYIVYPLIQESEAMDYKDLMDGYESVAREFPSPKYQISIVHGKMKPADKDYEMQRFVKGETQIMVATTVIEVGVNVPNASVMIIESSERFGLSQLHQLRGRVGRGADQSYCILLSSYKLSEEGKTRLKTMVDTTDGFKIAEVDLKLRGPGNLMGTQQSGVLNLKIADVSKDSKILVAARNTAIDLLQEDPNLEMEHNLPIKNTFAKINRNSKIWSNIS</sequence>
<comment type="similarity">
    <text evidence="1 15">Belongs to the helicase family. RecG subfamily.</text>
</comment>
<evidence type="ECO:0000256" key="8">
    <source>
        <dbReference type="ARBA" id="ARBA00023125"/>
    </source>
</evidence>
<dbReference type="Pfam" id="PF19833">
    <property type="entry name" value="RecG_dom3_C"/>
    <property type="match status" value="1"/>
</dbReference>
<dbReference type="NCBIfam" id="NF008165">
    <property type="entry name" value="PRK10917.1-3"/>
    <property type="match status" value="1"/>
</dbReference>
<dbReference type="GO" id="GO:0006310">
    <property type="term" value="P:DNA recombination"/>
    <property type="evidence" value="ECO:0007669"/>
    <property type="project" value="UniProtKB-UniRule"/>
</dbReference>
<dbReference type="Pfam" id="PF00270">
    <property type="entry name" value="DEAD"/>
    <property type="match status" value="1"/>
</dbReference>
<dbReference type="GO" id="GO:0003677">
    <property type="term" value="F:DNA binding"/>
    <property type="evidence" value="ECO:0007669"/>
    <property type="project" value="UniProtKB-KW"/>
</dbReference>
<keyword evidence="10 15" id="KW-0234">DNA repair</keyword>
<dbReference type="GO" id="GO:0005524">
    <property type="term" value="F:ATP binding"/>
    <property type="evidence" value="ECO:0007669"/>
    <property type="project" value="UniProtKB-KW"/>
</dbReference>
<evidence type="ECO:0000313" key="19">
    <source>
        <dbReference type="Proteomes" id="UP000037716"/>
    </source>
</evidence>